<proteinExistence type="predicted"/>
<organism evidence="1 2">
    <name type="scientific">Mycetocola tolaasinivorans</name>
    <dbReference type="NCBI Taxonomy" id="76635"/>
    <lineage>
        <taxon>Bacteria</taxon>
        <taxon>Bacillati</taxon>
        <taxon>Actinomycetota</taxon>
        <taxon>Actinomycetes</taxon>
        <taxon>Micrococcales</taxon>
        <taxon>Microbacteriaceae</taxon>
        <taxon>Mycetocola</taxon>
    </lineage>
</organism>
<comment type="caution">
    <text evidence="1">The sequence shown here is derived from an EMBL/GenBank/DDBJ whole genome shotgun (WGS) entry which is preliminary data.</text>
</comment>
<keyword evidence="2" id="KW-1185">Reference proteome</keyword>
<evidence type="ECO:0000313" key="1">
    <source>
        <dbReference type="EMBL" id="RLP74345.1"/>
    </source>
</evidence>
<evidence type="ECO:0000313" key="2">
    <source>
        <dbReference type="Proteomes" id="UP000272503"/>
    </source>
</evidence>
<gene>
    <name evidence="1" type="ORF">D9V32_13435</name>
</gene>
<protein>
    <submittedName>
        <fullName evidence="1">Uncharacterized protein</fullName>
    </submittedName>
</protein>
<name>A0A3L7A2W1_9MICO</name>
<dbReference type="Proteomes" id="UP000272503">
    <property type="component" value="Unassembled WGS sequence"/>
</dbReference>
<accession>A0A3L7A2W1</accession>
<reference evidence="1 2" key="1">
    <citation type="submission" date="2018-10" db="EMBL/GenBank/DDBJ databases">
        <authorList>
            <person name="Li J."/>
        </authorList>
    </citation>
    <scope>NUCLEOTIDE SEQUENCE [LARGE SCALE GENOMIC DNA]</scope>
    <source>
        <strain evidence="1 2">IF 016277</strain>
    </source>
</reference>
<dbReference type="AlphaFoldDB" id="A0A3L7A2W1"/>
<dbReference type="EMBL" id="RCUX01000011">
    <property type="protein sequence ID" value="RLP74345.1"/>
    <property type="molecule type" value="Genomic_DNA"/>
</dbReference>
<sequence length="206" mass="21508">MPHQVRRLNAAAPIGYSSVSDGALEILSDEGLIVRGSQYVSGLFRGDGTFDWSGPMKFAGDVSVTKTLDVTAAARFRDDVSIEKKLDVTAETRLRAKTTVEADLDVVLGGKINVGTRLALDPGTNAGAVVFSNTSKLISDGTTLVLFNNNGFISLTSTAVLITFGSHRVELDASGVRMPSLPAAGTGANAATAIGVTSNGYVRRMT</sequence>